<comment type="similarity">
    <text evidence="3 13">Belongs to the pyruvate kinase family.</text>
</comment>
<feature type="domain" description="Pyruvate kinase barrel" evidence="15">
    <location>
        <begin position="146"/>
        <end position="395"/>
    </location>
</feature>
<keyword evidence="8 13" id="KW-0418">Kinase</keyword>
<dbReference type="STRING" id="145388.A0A0D2JV88"/>
<evidence type="ECO:0000256" key="3">
    <source>
        <dbReference type="ARBA" id="ARBA00008663"/>
    </source>
</evidence>
<evidence type="ECO:0000256" key="7">
    <source>
        <dbReference type="ARBA" id="ARBA00022741"/>
    </source>
</evidence>
<dbReference type="FunFam" id="2.40.33.10:FF:000001">
    <property type="entry name" value="Pyruvate kinase"/>
    <property type="match status" value="1"/>
</dbReference>
<dbReference type="OrthoDB" id="108365at2759"/>
<keyword evidence="17" id="KW-1185">Reference proteome</keyword>
<dbReference type="UniPathway" id="UPA00109">
    <property type="reaction ID" value="UER00188"/>
</dbReference>
<dbReference type="SUPFAM" id="SSF51621">
    <property type="entry name" value="Phosphoenolpyruvate/pyruvate domain"/>
    <property type="match status" value="1"/>
</dbReference>
<dbReference type="InterPro" id="IPR015813">
    <property type="entry name" value="Pyrv/PenolPyrv_kinase-like_dom"/>
</dbReference>
<evidence type="ECO:0000256" key="14">
    <source>
        <dbReference type="SAM" id="MobiDB-lite"/>
    </source>
</evidence>
<evidence type="ECO:0000256" key="12">
    <source>
        <dbReference type="ARBA" id="ARBA00023317"/>
    </source>
</evidence>
<dbReference type="PRINTS" id="PR01050">
    <property type="entry name" value="PYRUVTKNASE"/>
</dbReference>
<evidence type="ECO:0000256" key="6">
    <source>
        <dbReference type="ARBA" id="ARBA00022723"/>
    </source>
</evidence>
<reference evidence="16 17" key="1">
    <citation type="journal article" date="2013" name="BMC Genomics">
        <title>Reconstruction of the lipid metabolism for the microalga Monoraphidium neglectum from its genome sequence reveals characteristics suitable for biofuel production.</title>
        <authorList>
            <person name="Bogen C."/>
            <person name="Al-Dilaimi A."/>
            <person name="Albersmeier A."/>
            <person name="Wichmann J."/>
            <person name="Grundmann M."/>
            <person name="Rupp O."/>
            <person name="Lauersen K.J."/>
            <person name="Blifernez-Klassen O."/>
            <person name="Kalinowski J."/>
            <person name="Goesmann A."/>
            <person name="Mussgnug J.H."/>
            <person name="Kruse O."/>
        </authorList>
    </citation>
    <scope>NUCLEOTIDE SEQUENCE [LARGE SCALE GENOMIC DNA]</scope>
    <source>
        <strain evidence="16 17">SAG 48.87</strain>
    </source>
</reference>
<dbReference type="GO" id="GO:0004743">
    <property type="term" value="F:pyruvate kinase activity"/>
    <property type="evidence" value="ECO:0007669"/>
    <property type="project" value="UniProtKB-EC"/>
</dbReference>
<proteinExistence type="inferred from homology"/>
<dbReference type="Gene3D" id="3.20.20.60">
    <property type="entry name" value="Phosphoenolpyruvate-binding domains"/>
    <property type="match status" value="1"/>
</dbReference>
<evidence type="ECO:0000259" key="15">
    <source>
        <dbReference type="Pfam" id="PF00224"/>
    </source>
</evidence>
<evidence type="ECO:0000256" key="9">
    <source>
        <dbReference type="ARBA" id="ARBA00022840"/>
    </source>
</evidence>
<dbReference type="RefSeq" id="XP_013901727.1">
    <property type="nucleotide sequence ID" value="XM_014046273.1"/>
</dbReference>
<accession>A0A0D2JV88</accession>
<keyword evidence="10 13" id="KW-0460">Magnesium</keyword>
<evidence type="ECO:0000313" key="17">
    <source>
        <dbReference type="Proteomes" id="UP000054498"/>
    </source>
</evidence>
<dbReference type="GeneID" id="25738126"/>
<dbReference type="Pfam" id="PF00224">
    <property type="entry name" value="PK"/>
    <property type="match status" value="1"/>
</dbReference>
<gene>
    <name evidence="16" type="ORF">MNEG_5249</name>
</gene>
<dbReference type="InterPro" id="IPR015793">
    <property type="entry name" value="Pyrv_Knase_brl"/>
</dbReference>
<organism evidence="16 17">
    <name type="scientific">Monoraphidium neglectum</name>
    <dbReference type="NCBI Taxonomy" id="145388"/>
    <lineage>
        <taxon>Eukaryota</taxon>
        <taxon>Viridiplantae</taxon>
        <taxon>Chlorophyta</taxon>
        <taxon>core chlorophytes</taxon>
        <taxon>Chlorophyceae</taxon>
        <taxon>CS clade</taxon>
        <taxon>Sphaeropleales</taxon>
        <taxon>Selenastraceae</taxon>
        <taxon>Monoraphidium</taxon>
    </lineage>
</organism>
<dbReference type="EMBL" id="KK100992">
    <property type="protein sequence ID" value="KIZ02708.1"/>
    <property type="molecule type" value="Genomic_DNA"/>
</dbReference>
<keyword evidence="6" id="KW-0479">Metal-binding</keyword>
<comment type="cofactor">
    <cofactor evidence="1">
        <name>K(+)</name>
        <dbReference type="ChEBI" id="CHEBI:29103"/>
    </cofactor>
</comment>
<dbReference type="GO" id="GO:0016301">
    <property type="term" value="F:kinase activity"/>
    <property type="evidence" value="ECO:0007669"/>
    <property type="project" value="UniProtKB-KW"/>
</dbReference>
<evidence type="ECO:0000256" key="8">
    <source>
        <dbReference type="ARBA" id="ARBA00022777"/>
    </source>
</evidence>
<dbReference type="KEGG" id="mng:MNEG_5249"/>
<feature type="region of interest" description="Disordered" evidence="14">
    <location>
        <begin position="1"/>
        <end position="31"/>
    </location>
</feature>
<dbReference type="PANTHER" id="PTHR11817">
    <property type="entry name" value="PYRUVATE KINASE"/>
    <property type="match status" value="1"/>
</dbReference>
<comment type="catalytic activity">
    <reaction evidence="13">
        <text>pyruvate + ATP = phosphoenolpyruvate + ADP + H(+)</text>
        <dbReference type="Rhea" id="RHEA:18157"/>
        <dbReference type="ChEBI" id="CHEBI:15361"/>
        <dbReference type="ChEBI" id="CHEBI:15378"/>
        <dbReference type="ChEBI" id="CHEBI:30616"/>
        <dbReference type="ChEBI" id="CHEBI:58702"/>
        <dbReference type="ChEBI" id="CHEBI:456216"/>
        <dbReference type="EC" id="2.7.1.40"/>
    </reaction>
</comment>
<dbReference type="EC" id="2.7.1.40" evidence="4 13"/>
<dbReference type="AlphaFoldDB" id="A0A0D2JV88"/>
<dbReference type="GO" id="GO:0000287">
    <property type="term" value="F:magnesium ion binding"/>
    <property type="evidence" value="ECO:0007669"/>
    <property type="project" value="InterPro"/>
</dbReference>
<dbReference type="InterPro" id="IPR040442">
    <property type="entry name" value="Pyrv_kinase-like_dom_sf"/>
</dbReference>
<evidence type="ECO:0000313" key="16">
    <source>
        <dbReference type="EMBL" id="KIZ02708.1"/>
    </source>
</evidence>
<protein>
    <recommendedName>
        <fullName evidence="4 13">Pyruvate kinase</fullName>
        <ecNumber evidence="4 13">2.7.1.40</ecNumber>
    </recommendedName>
</protein>
<dbReference type="InterPro" id="IPR015806">
    <property type="entry name" value="Pyrv_Knase_insert_dom_sf"/>
</dbReference>
<dbReference type="InterPro" id="IPR001697">
    <property type="entry name" value="Pyr_Knase"/>
</dbReference>
<keyword evidence="5 13" id="KW-0808">Transferase</keyword>
<name>A0A0D2JV88_9CHLO</name>
<evidence type="ECO:0000256" key="13">
    <source>
        <dbReference type="RuleBase" id="RU000504"/>
    </source>
</evidence>
<keyword evidence="9" id="KW-0067">ATP-binding</keyword>
<sequence length="428" mass="45936">MGAPAGDSAMAPVAPPVQGDGGGPAQAEGRVPLAVRAASGEPTARLITRQLSSIPSLKRNSLGLAVLDSGADASSLKHISSKDDLDQAFRKREVAVAALKAKMSKDWSPEYRPHSIVPPTIAKGDRLRKTFMVSAPMIFKDVPVARKTKIVCTMGPGCWSEENLGALMDAGMNVARFNFSHGEHAGHKEVLDRVRRVAEAKGRHLGYALDTKGPEIRTAMLRGGKDIMLEEGQDIKVVAVGADYTKFEGFKDEATGETVIGLSYASLCQHVKPGNFILLSDGTITIQVTEILGDNELKGKVLTSHKLGQRKNCNLPGVMVDLPVLGEKDVDDVQAFACKHDMDFIFASFVQKAEDVRFIRKVLTAAGGAHIKIISKIESQTGVLNFDSILAETDGGRRLPECLAVGWVLSARYDYPYVGVSGNAQAFV</sequence>
<keyword evidence="11 13" id="KW-0324">Glycolysis</keyword>
<comment type="pathway">
    <text evidence="2 13">Carbohydrate degradation; glycolysis; pyruvate from D-glyceraldehyde 3-phosphate: step 5/5.</text>
</comment>
<dbReference type="GO" id="GO:0005524">
    <property type="term" value="F:ATP binding"/>
    <property type="evidence" value="ECO:0007669"/>
    <property type="project" value="UniProtKB-KW"/>
</dbReference>
<evidence type="ECO:0000256" key="2">
    <source>
        <dbReference type="ARBA" id="ARBA00004997"/>
    </source>
</evidence>
<keyword evidence="12 16" id="KW-0670">Pyruvate</keyword>
<evidence type="ECO:0000256" key="4">
    <source>
        <dbReference type="ARBA" id="ARBA00012142"/>
    </source>
</evidence>
<evidence type="ECO:0000256" key="5">
    <source>
        <dbReference type="ARBA" id="ARBA00022679"/>
    </source>
</evidence>
<dbReference type="Gene3D" id="2.40.33.10">
    <property type="entry name" value="PK beta-barrel domain-like"/>
    <property type="match status" value="1"/>
</dbReference>
<evidence type="ECO:0000256" key="10">
    <source>
        <dbReference type="ARBA" id="ARBA00022842"/>
    </source>
</evidence>
<dbReference type="InterPro" id="IPR011037">
    <property type="entry name" value="Pyrv_Knase-like_insert_dom_sf"/>
</dbReference>
<dbReference type="SUPFAM" id="SSF50800">
    <property type="entry name" value="PK beta-barrel domain-like"/>
    <property type="match status" value="1"/>
</dbReference>
<keyword evidence="7" id="KW-0547">Nucleotide-binding</keyword>
<evidence type="ECO:0000256" key="11">
    <source>
        <dbReference type="ARBA" id="ARBA00023152"/>
    </source>
</evidence>
<dbReference type="Proteomes" id="UP000054498">
    <property type="component" value="Unassembled WGS sequence"/>
</dbReference>
<evidence type="ECO:0000256" key="1">
    <source>
        <dbReference type="ARBA" id="ARBA00001958"/>
    </source>
</evidence>
<dbReference type="GO" id="GO:0030955">
    <property type="term" value="F:potassium ion binding"/>
    <property type="evidence" value="ECO:0007669"/>
    <property type="project" value="InterPro"/>
</dbReference>